<feature type="domain" description="SIS" evidence="10">
    <location>
        <begin position="453"/>
        <end position="595"/>
    </location>
</feature>
<keyword evidence="8" id="KW-0963">Cytoplasm</keyword>
<feature type="initiator methionine" description="Removed" evidence="8">
    <location>
        <position position="1"/>
    </location>
</feature>
<evidence type="ECO:0000259" key="10">
    <source>
        <dbReference type="PROSITE" id="PS51464"/>
    </source>
</evidence>
<comment type="function">
    <text evidence="8">Catalyzes the first step in hexosamine metabolism, converting fructose-6P into glucosamine-6P using glutamine as a nitrogen source.</text>
</comment>
<dbReference type="SUPFAM" id="SSF56235">
    <property type="entry name" value="N-terminal nucleophile aminohydrolases (Ntn hydrolases)"/>
    <property type="match status" value="1"/>
</dbReference>
<dbReference type="InterPro" id="IPR017932">
    <property type="entry name" value="GATase_2_dom"/>
</dbReference>
<dbReference type="Pfam" id="PF01380">
    <property type="entry name" value="SIS"/>
    <property type="match status" value="2"/>
</dbReference>
<dbReference type="PROSITE" id="PS51278">
    <property type="entry name" value="GATASE_TYPE_2"/>
    <property type="match status" value="1"/>
</dbReference>
<comment type="caution">
    <text evidence="11">The sequence shown here is derived from an EMBL/GenBank/DDBJ whole genome shotgun (WGS) entry which is preliminary data.</text>
</comment>
<dbReference type="CDD" id="cd00714">
    <property type="entry name" value="GFAT"/>
    <property type="match status" value="1"/>
</dbReference>
<dbReference type="RefSeq" id="WP_386072505.1">
    <property type="nucleotide sequence ID" value="NZ_JBHTJT010000006.1"/>
</dbReference>
<evidence type="ECO:0000256" key="8">
    <source>
        <dbReference type="HAMAP-Rule" id="MF_00164"/>
    </source>
</evidence>
<proteinExistence type="inferred from homology"/>
<dbReference type="EMBL" id="JBHTJT010000006">
    <property type="protein sequence ID" value="MFD0978547.1"/>
    <property type="molecule type" value="Genomic_DNA"/>
</dbReference>
<dbReference type="PANTHER" id="PTHR10937">
    <property type="entry name" value="GLUCOSAMINE--FRUCTOSE-6-PHOSPHATE AMINOTRANSFERASE, ISOMERIZING"/>
    <property type="match status" value="1"/>
</dbReference>
<dbReference type="PANTHER" id="PTHR10937:SF0">
    <property type="entry name" value="GLUTAMINE--FRUCTOSE-6-PHOSPHATE TRANSAMINASE (ISOMERIZING)"/>
    <property type="match status" value="1"/>
</dbReference>
<dbReference type="EC" id="2.6.1.16" evidence="2 8"/>
<evidence type="ECO:0000256" key="6">
    <source>
        <dbReference type="ARBA" id="ARBA00022737"/>
    </source>
</evidence>
<feature type="domain" description="SIS" evidence="10">
    <location>
        <begin position="281"/>
        <end position="420"/>
    </location>
</feature>
<keyword evidence="5 8" id="KW-0808">Transferase</keyword>
<keyword evidence="7" id="KW-0315">Glutamine amidotransferase</keyword>
<dbReference type="Proteomes" id="UP001597108">
    <property type="component" value="Unassembled WGS sequence"/>
</dbReference>
<evidence type="ECO:0000313" key="12">
    <source>
        <dbReference type="Proteomes" id="UP001597108"/>
    </source>
</evidence>
<reference evidence="12" key="1">
    <citation type="journal article" date="2019" name="Int. J. Syst. Evol. Microbiol.">
        <title>The Global Catalogue of Microorganisms (GCM) 10K type strain sequencing project: providing services to taxonomists for standard genome sequencing and annotation.</title>
        <authorList>
            <consortium name="The Broad Institute Genomics Platform"/>
            <consortium name="The Broad Institute Genome Sequencing Center for Infectious Disease"/>
            <person name="Wu L."/>
            <person name="Ma J."/>
        </authorList>
    </citation>
    <scope>NUCLEOTIDE SEQUENCE [LARGE SCALE GENOMIC DNA]</scope>
    <source>
        <strain evidence="12">CCUG 60524</strain>
    </source>
</reference>
<dbReference type="CDD" id="cd05008">
    <property type="entry name" value="SIS_GlmS_GlmD_1"/>
    <property type="match status" value="1"/>
</dbReference>
<comment type="subcellular location">
    <subcellularLocation>
        <location evidence="8">Cytoplasm</location>
    </subcellularLocation>
</comment>
<dbReference type="InterPro" id="IPR001347">
    <property type="entry name" value="SIS_dom"/>
</dbReference>
<dbReference type="NCBIfam" id="TIGR01135">
    <property type="entry name" value="glmS"/>
    <property type="match status" value="1"/>
</dbReference>
<evidence type="ECO:0000256" key="5">
    <source>
        <dbReference type="ARBA" id="ARBA00022679"/>
    </source>
</evidence>
<evidence type="ECO:0000256" key="7">
    <source>
        <dbReference type="ARBA" id="ARBA00022962"/>
    </source>
</evidence>
<dbReference type="InterPro" id="IPR047084">
    <property type="entry name" value="GFAT_N"/>
</dbReference>
<comment type="catalytic activity">
    <reaction evidence="1 8">
        <text>D-fructose 6-phosphate + L-glutamine = D-glucosamine 6-phosphate + L-glutamate</text>
        <dbReference type="Rhea" id="RHEA:13237"/>
        <dbReference type="ChEBI" id="CHEBI:29985"/>
        <dbReference type="ChEBI" id="CHEBI:58359"/>
        <dbReference type="ChEBI" id="CHEBI:58725"/>
        <dbReference type="ChEBI" id="CHEBI:61527"/>
        <dbReference type="EC" id="2.6.1.16"/>
    </reaction>
</comment>
<dbReference type="InterPro" id="IPR029055">
    <property type="entry name" value="Ntn_hydrolases_N"/>
</dbReference>
<evidence type="ECO:0000313" key="11">
    <source>
        <dbReference type="EMBL" id="MFD0978547.1"/>
    </source>
</evidence>
<dbReference type="InterPro" id="IPR035490">
    <property type="entry name" value="GlmS/FrlB_SIS"/>
</dbReference>
<keyword evidence="4 8" id="KW-0032">Aminotransferase</keyword>
<dbReference type="PROSITE" id="PS51464">
    <property type="entry name" value="SIS"/>
    <property type="match status" value="2"/>
</dbReference>
<dbReference type="HAMAP" id="MF_00164">
    <property type="entry name" value="GlmS"/>
    <property type="match status" value="1"/>
</dbReference>
<evidence type="ECO:0000259" key="9">
    <source>
        <dbReference type="PROSITE" id="PS51278"/>
    </source>
</evidence>
<name>A0ABW3IKE2_9RHOB</name>
<feature type="active site" description="Nucleophile; for GATase activity" evidence="8">
    <location>
        <position position="2"/>
    </location>
</feature>
<comment type="subunit">
    <text evidence="8">Homodimer.</text>
</comment>
<dbReference type="CDD" id="cd05009">
    <property type="entry name" value="SIS_GlmS_GlmD_2"/>
    <property type="match status" value="1"/>
</dbReference>
<feature type="active site" description="For Fru-6P isomerization activity" evidence="8">
    <location>
        <position position="600"/>
    </location>
</feature>
<gene>
    <name evidence="8 11" type="primary">glmS</name>
    <name evidence="11" type="ORF">ACFQ2S_02680</name>
</gene>
<keyword evidence="12" id="KW-1185">Reference proteome</keyword>
<dbReference type="NCBIfam" id="NF001484">
    <property type="entry name" value="PRK00331.1"/>
    <property type="match status" value="1"/>
</dbReference>
<organism evidence="11 12">
    <name type="scientific">Tropicimonas aquimaris</name>
    <dbReference type="NCBI Taxonomy" id="914152"/>
    <lineage>
        <taxon>Bacteria</taxon>
        <taxon>Pseudomonadati</taxon>
        <taxon>Pseudomonadota</taxon>
        <taxon>Alphaproteobacteria</taxon>
        <taxon>Rhodobacterales</taxon>
        <taxon>Roseobacteraceae</taxon>
        <taxon>Tropicimonas</taxon>
    </lineage>
</organism>
<dbReference type="SUPFAM" id="SSF53697">
    <property type="entry name" value="SIS domain"/>
    <property type="match status" value="1"/>
</dbReference>
<dbReference type="InterPro" id="IPR005855">
    <property type="entry name" value="GFAT"/>
</dbReference>
<feature type="domain" description="Glutamine amidotransferase type-2" evidence="9">
    <location>
        <begin position="2"/>
        <end position="217"/>
    </location>
</feature>
<evidence type="ECO:0000256" key="1">
    <source>
        <dbReference type="ARBA" id="ARBA00001031"/>
    </source>
</evidence>
<evidence type="ECO:0000256" key="4">
    <source>
        <dbReference type="ARBA" id="ARBA00022576"/>
    </source>
</evidence>
<accession>A0ABW3IKE2</accession>
<dbReference type="InterPro" id="IPR046348">
    <property type="entry name" value="SIS_dom_sf"/>
</dbReference>
<dbReference type="Gene3D" id="3.40.50.10490">
    <property type="entry name" value="Glucose-6-phosphate isomerase like protein, domain 1"/>
    <property type="match status" value="2"/>
</dbReference>
<dbReference type="InterPro" id="IPR035466">
    <property type="entry name" value="GlmS/AgaS_SIS"/>
</dbReference>
<evidence type="ECO:0000256" key="3">
    <source>
        <dbReference type="ARBA" id="ARBA00016090"/>
    </source>
</evidence>
<dbReference type="GO" id="GO:0004360">
    <property type="term" value="F:glutamine-fructose-6-phosphate transaminase (isomerizing) activity"/>
    <property type="evidence" value="ECO:0007669"/>
    <property type="project" value="UniProtKB-EC"/>
</dbReference>
<protein>
    <recommendedName>
        <fullName evidence="3 8">Glutamine--fructose-6-phosphate aminotransferase [isomerizing]</fullName>
        <ecNumber evidence="2 8">2.6.1.16</ecNumber>
    </recommendedName>
    <alternativeName>
        <fullName evidence="8">D-fructose-6-phosphate amidotransferase</fullName>
    </alternativeName>
    <alternativeName>
        <fullName evidence="8">GFAT</fullName>
    </alternativeName>
    <alternativeName>
        <fullName evidence="8">Glucosamine-6-phosphate synthase</fullName>
    </alternativeName>
    <alternativeName>
        <fullName evidence="8">Hexosephosphate aminotransferase</fullName>
    </alternativeName>
    <alternativeName>
        <fullName evidence="8">L-glutamine--D-fructose-6-phosphate amidotransferase</fullName>
    </alternativeName>
</protein>
<dbReference type="Gene3D" id="3.60.20.10">
    <property type="entry name" value="Glutamine Phosphoribosylpyrophosphate, subunit 1, domain 1"/>
    <property type="match status" value="1"/>
</dbReference>
<dbReference type="Pfam" id="PF13522">
    <property type="entry name" value="GATase_6"/>
    <property type="match status" value="1"/>
</dbReference>
<keyword evidence="6" id="KW-0677">Repeat</keyword>
<sequence>MCGIVGVLGRHEAAPLLVEALKRLEYRGYDSAGIATVNDGVLDRRRAVGKLVNLSDLLVHEPLAGKAGIGHTRWATHGAPSVANAHPHRAGPVAVVHNGIIENFRELRAELADAGLHFETETDTETIALLIRYMLAKGMNHRDAAAAAIARLEGAFALALLFDGQDDLMIVARKGSPLAIGHGDGEVFVGSDAMALAPMTNRITYLEEGDWACLTRNSVEIRDAAGTLVNRPVKTVNIDLSQVEKGGHRHFMAKEIAEQPIVLGDALSHYLRGEGMEMPAPGLDFTEFDRMVMVACGTANYACVVAKYWFESLAGISVEVDIASEFRYREPPIPPRTLALFVSQSGETADTLAALRYCEGKAARVVSVVNVSESSIARESDLVLPIRAGAEIGVASTKAFTCQLTVLFLLALMAAHDRGRLDAEELEARIAALRQIPGLMNIAMASSDEIAAVAKSVSEARDVLFLGRGAMFPLAMEGALKLKEISYIHAEGYASGELKHGPIALVDKTVPVIVMAPSDHLFDKTVSNMQEVMARGGKVLLITDVKGARAAGDGCWKTILMPEVDPLLAPILYALPAQLLAYHAAIAKGTDVDQPRNLAKSVTVE</sequence>
<evidence type="ECO:0000256" key="2">
    <source>
        <dbReference type="ARBA" id="ARBA00012916"/>
    </source>
</evidence>